<dbReference type="InterPro" id="IPR004045">
    <property type="entry name" value="Glutathione_S-Trfase_N"/>
</dbReference>
<dbReference type="GO" id="GO:0005737">
    <property type="term" value="C:cytoplasm"/>
    <property type="evidence" value="ECO:0007669"/>
    <property type="project" value="TreeGrafter"/>
</dbReference>
<reference evidence="4" key="1">
    <citation type="submission" date="2018-08" db="EMBL/GenBank/DDBJ databases">
        <authorList>
            <person name="Im W.T."/>
        </authorList>
    </citation>
    <scope>NUCLEOTIDE SEQUENCE [LARGE SCALE GENOMIC DNA]</scope>
    <source>
        <strain evidence="4">LA-28</strain>
    </source>
</reference>
<dbReference type="Proteomes" id="UP000262379">
    <property type="component" value="Unassembled WGS sequence"/>
</dbReference>
<dbReference type="CDD" id="cd00570">
    <property type="entry name" value="GST_N_family"/>
    <property type="match status" value="1"/>
</dbReference>
<dbReference type="InterPro" id="IPR010987">
    <property type="entry name" value="Glutathione-S-Trfase_C-like"/>
</dbReference>
<accession>A0A371XFF0</accession>
<dbReference type="InterPro" id="IPR036282">
    <property type="entry name" value="Glutathione-S-Trfase_C_sf"/>
</dbReference>
<evidence type="ECO:0000313" key="3">
    <source>
        <dbReference type="EMBL" id="RFC67913.1"/>
    </source>
</evidence>
<dbReference type="PANTHER" id="PTHR43968:SF6">
    <property type="entry name" value="GLUTATHIONE S-TRANSFERASE OMEGA"/>
    <property type="match status" value="1"/>
</dbReference>
<dbReference type="InterPro" id="IPR036249">
    <property type="entry name" value="Thioredoxin-like_sf"/>
</dbReference>
<dbReference type="InterPro" id="IPR050983">
    <property type="entry name" value="GST_Omega/HSP26"/>
</dbReference>
<comment type="caution">
    <text evidence="3">The sequence shown here is derived from an EMBL/GenBank/DDBJ whole genome shotgun (WGS) entry which is preliminary data.</text>
</comment>
<protein>
    <submittedName>
        <fullName evidence="3">Glutathione S-transferase family protein</fullName>
    </submittedName>
</protein>
<feature type="domain" description="GST C-terminal" evidence="2">
    <location>
        <begin position="85"/>
        <end position="212"/>
    </location>
</feature>
<dbReference type="GO" id="GO:0016740">
    <property type="term" value="F:transferase activity"/>
    <property type="evidence" value="ECO:0007669"/>
    <property type="project" value="UniProtKB-KW"/>
</dbReference>
<evidence type="ECO:0000313" key="4">
    <source>
        <dbReference type="Proteomes" id="UP000262379"/>
    </source>
</evidence>
<gene>
    <name evidence="3" type="ORF">DY251_10065</name>
</gene>
<dbReference type="Gene3D" id="3.40.30.10">
    <property type="entry name" value="Glutaredoxin"/>
    <property type="match status" value="1"/>
</dbReference>
<dbReference type="SUPFAM" id="SSF47616">
    <property type="entry name" value="GST C-terminal domain-like"/>
    <property type="match status" value="1"/>
</dbReference>
<feature type="domain" description="GST N-terminal" evidence="1">
    <location>
        <begin position="1"/>
        <end position="80"/>
    </location>
</feature>
<dbReference type="PROSITE" id="PS50404">
    <property type="entry name" value="GST_NTER"/>
    <property type="match status" value="1"/>
</dbReference>
<dbReference type="Pfam" id="PF13417">
    <property type="entry name" value="GST_N_3"/>
    <property type="match status" value="1"/>
</dbReference>
<dbReference type="InterPro" id="IPR004046">
    <property type="entry name" value="GST_C"/>
</dbReference>
<evidence type="ECO:0000259" key="1">
    <source>
        <dbReference type="PROSITE" id="PS50404"/>
    </source>
</evidence>
<dbReference type="PROSITE" id="PS50405">
    <property type="entry name" value="GST_CTER"/>
    <property type="match status" value="1"/>
</dbReference>
<dbReference type="SFLD" id="SFLDG00358">
    <property type="entry name" value="Main_(cytGST)"/>
    <property type="match status" value="1"/>
</dbReference>
<dbReference type="PANTHER" id="PTHR43968">
    <property type="match status" value="1"/>
</dbReference>
<sequence>MELVLHGYHFSVYVRIVRMVMMEKGLSWTHVEVDPFGPLPAAYLEMNPFGRVPTLTHGGFVVYETTAITRYLGEAFDGPSLQSQDARCRARMTQLIAVADSYAYWPLVRQVYAQRVFRPAEGLKSDEAEIAKGLVASQKVLAALENLAGNVWLCADEPSLADFHLGAMIGCFTAAPEGTQLLSRYPKLQAWWGRLRERQSYIATDPGLPKLK</sequence>
<dbReference type="SFLD" id="SFLDS00019">
    <property type="entry name" value="Glutathione_Transferase_(cytos"/>
    <property type="match status" value="1"/>
</dbReference>
<dbReference type="Gene3D" id="1.20.1050.10">
    <property type="match status" value="1"/>
</dbReference>
<dbReference type="AlphaFoldDB" id="A0A371XFF0"/>
<dbReference type="InterPro" id="IPR040079">
    <property type="entry name" value="Glutathione_S-Trfase"/>
</dbReference>
<keyword evidence="3" id="KW-0808">Transferase</keyword>
<dbReference type="Pfam" id="PF00043">
    <property type="entry name" value="GST_C"/>
    <property type="match status" value="1"/>
</dbReference>
<dbReference type="SUPFAM" id="SSF52833">
    <property type="entry name" value="Thioredoxin-like"/>
    <property type="match status" value="1"/>
</dbReference>
<name>A0A371XFF0_9HYPH</name>
<proteinExistence type="predicted"/>
<keyword evidence="4" id="KW-1185">Reference proteome</keyword>
<dbReference type="RefSeq" id="WP_116623749.1">
    <property type="nucleotide sequence ID" value="NZ_QURN01000006.1"/>
</dbReference>
<evidence type="ECO:0000259" key="2">
    <source>
        <dbReference type="PROSITE" id="PS50405"/>
    </source>
</evidence>
<dbReference type="CDD" id="cd00299">
    <property type="entry name" value="GST_C_family"/>
    <property type="match status" value="1"/>
</dbReference>
<organism evidence="3 4">
    <name type="scientific">Mesorhizobium denitrificans</name>
    <dbReference type="NCBI Taxonomy" id="2294114"/>
    <lineage>
        <taxon>Bacteria</taxon>
        <taxon>Pseudomonadati</taxon>
        <taxon>Pseudomonadota</taxon>
        <taxon>Alphaproteobacteria</taxon>
        <taxon>Hyphomicrobiales</taxon>
        <taxon>Phyllobacteriaceae</taxon>
        <taxon>Mesorhizobium</taxon>
    </lineage>
</organism>
<dbReference type="EMBL" id="QURN01000006">
    <property type="protein sequence ID" value="RFC67913.1"/>
    <property type="molecule type" value="Genomic_DNA"/>
</dbReference>